<dbReference type="InterPro" id="IPR024904">
    <property type="entry name" value="OTCase_ArgI"/>
</dbReference>
<reference evidence="9 10" key="1">
    <citation type="journal article" date="2017" name="Front. Microbiol.">
        <title>Genome Sequence of Desulfurella amilsii Strain TR1 and Comparative Genomics of Desulfurellaceae Family.</title>
        <authorList>
            <person name="Florentino A.P."/>
            <person name="Stams A.J."/>
            <person name="Sanchez-Andrea I."/>
        </authorList>
    </citation>
    <scope>NUCLEOTIDE SEQUENCE [LARGE SCALE GENOMIC DNA]</scope>
    <source>
        <strain evidence="9 10">TR1</strain>
    </source>
</reference>
<feature type="binding site" evidence="6">
    <location>
        <position position="225"/>
    </location>
    <ligand>
        <name>L-ornithine</name>
        <dbReference type="ChEBI" id="CHEBI:46911"/>
    </ligand>
</feature>
<feature type="binding site" evidence="6">
    <location>
        <begin position="130"/>
        <end position="133"/>
    </location>
    <ligand>
        <name>carbamoyl phosphate</name>
        <dbReference type="ChEBI" id="CHEBI:58228"/>
    </ligand>
</feature>
<name>A0A1X4XUQ4_9BACT</name>
<comment type="pathway">
    <text evidence="1">Amino-acid biosynthesis; L-arginine biosynthesis; L-arginine from L-ornithine and carbamoyl phosphate: step 1/3.</text>
</comment>
<dbReference type="GO" id="GO:0016597">
    <property type="term" value="F:amino acid binding"/>
    <property type="evidence" value="ECO:0007669"/>
    <property type="project" value="InterPro"/>
</dbReference>
<evidence type="ECO:0000313" key="9">
    <source>
        <dbReference type="EMBL" id="OSS41262.1"/>
    </source>
</evidence>
<dbReference type="PROSITE" id="PS00097">
    <property type="entry name" value="CARBAMOYLTRANSFERASE"/>
    <property type="match status" value="1"/>
</dbReference>
<evidence type="ECO:0000259" key="7">
    <source>
        <dbReference type="Pfam" id="PF00185"/>
    </source>
</evidence>
<dbReference type="FunFam" id="3.40.50.1370:FF:000008">
    <property type="entry name" value="Ornithine carbamoyltransferase"/>
    <property type="match status" value="1"/>
</dbReference>
<dbReference type="EC" id="2.1.3.3" evidence="3 6"/>
<dbReference type="Proteomes" id="UP000194141">
    <property type="component" value="Unassembled WGS sequence"/>
</dbReference>
<feature type="domain" description="Aspartate/ornithine carbamoyltransferase Asp/Orn-binding" evidence="7">
    <location>
        <begin position="150"/>
        <end position="301"/>
    </location>
</feature>
<dbReference type="NCBIfam" id="NF001986">
    <property type="entry name" value="PRK00779.1"/>
    <property type="match status" value="1"/>
</dbReference>
<accession>A0A1X4XUQ4</accession>
<dbReference type="InterPro" id="IPR006131">
    <property type="entry name" value="Asp_carbamoyltransf_Asp/Orn-bd"/>
</dbReference>
<dbReference type="GO" id="GO:0004585">
    <property type="term" value="F:ornithine carbamoyltransferase activity"/>
    <property type="evidence" value="ECO:0007669"/>
    <property type="project" value="UniProtKB-UniRule"/>
</dbReference>
<comment type="similarity">
    <text evidence="2 6">Belongs to the aspartate/ornithine carbamoyltransferase superfamily. OTCase family.</text>
</comment>
<evidence type="ECO:0000256" key="1">
    <source>
        <dbReference type="ARBA" id="ARBA00004975"/>
    </source>
</evidence>
<protein>
    <recommendedName>
        <fullName evidence="3 6">Ornithine carbamoyltransferase</fullName>
        <shortName evidence="6">OTCase</shortName>
        <ecNumber evidence="3 6">2.1.3.3</ecNumber>
    </recommendedName>
</protein>
<sequence length="308" mass="34605">MIYHYLSPTDFDALKTLKTVDLGINIKEKIKKKQEYKPFRDYILAMIFEKSSTRTRVSFEAGFKRLGGQTIVLSSKDIQLGRGETIQDTAKIISSYCDIVMIRTFEHQRLIDFSSNSSIPVINGLSDLLHPCQTLADMFTIKEHFGSFDNLKLAYVGDGNNMANSLLLHCALLGIDISVACPKDYSPSGLVVKEAIEISKLTQANIVITDDPTEAVSGANIVYTDVWASMGQEDQKEKKYSILKKYQANKELCSFADSNFIFMHCLPAHRNEEVTSDIIDGKNSVVFVQAENRLYAQMAIIFNLLNKE</sequence>
<proteinExistence type="inferred from homology"/>
<dbReference type="PANTHER" id="PTHR45753">
    <property type="entry name" value="ORNITHINE CARBAMOYLTRANSFERASE, MITOCHONDRIAL"/>
    <property type="match status" value="1"/>
</dbReference>
<comment type="catalytic activity">
    <reaction evidence="5 6">
        <text>carbamoyl phosphate + L-ornithine = L-citrulline + phosphate + H(+)</text>
        <dbReference type="Rhea" id="RHEA:19513"/>
        <dbReference type="ChEBI" id="CHEBI:15378"/>
        <dbReference type="ChEBI" id="CHEBI:43474"/>
        <dbReference type="ChEBI" id="CHEBI:46911"/>
        <dbReference type="ChEBI" id="CHEBI:57743"/>
        <dbReference type="ChEBI" id="CHEBI:58228"/>
        <dbReference type="EC" id="2.1.3.3"/>
    </reaction>
</comment>
<keyword evidence="4 6" id="KW-0808">Transferase</keyword>
<dbReference type="PANTHER" id="PTHR45753:SF3">
    <property type="entry name" value="ORNITHINE TRANSCARBAMYLASE, MITOCHONDRIAL"/>
    <property type="match status" value="1"/>
</dbReference>
<organism evidence="9 10">
    <name type="scientific">Desulfurella amilsii</name>
    <dbReference type="NCBI Taxonomy" id="1562698"/>
    <lineage>
        <taxon>Bacteria</taxon>
        <taxon>Pseudomonadati</taxon>
        <taxon>Campylobacterota</taxon>
        <taxon>Desulfurellia</taxon>
        <taxon>Desulfurellales</taxon>
        <taxon>Desulfurellaceae</taxon>
        <taxon>Desulfurella</taxon>
    </lineage>
</organism>
<dbReference type="EMBL" id="MDSU01000018">
    <property type="protein sequence ID" value="OSS41262.1"/>
    <property type="molecule type" value="Genomic_DNA"/>
</dbReference>
<gene>
    <name evidence="9" type="ORF">DESAMIL20_815</name>
</gene>
<dbReference type="HAMAP" id="MF_01109">
    <property type="entry name" value="OTCase"/>
    <property type="match status" value="1"/>
</dbReference>
<dbReference type="InterPro" id="IPR006130">
    <property type="entry name" value="Asp/Orn_carbamoylTrfase"/>
</dbReference>
<dbReference type="RefSeq" id="WP_086033535.1">
    <property type="nucleotide sequence ID" value="NZ_MDSU01000018.1"/>
</dbReference>
<feature type="domain" description="Aspartate/ornithine carbamoyltransferase carbamoyl-P binding" evidence="8">
    <location>
        <begin position="4"/>
        <end position="143"/>
    </location>
</feature>
<dbReference type="InterPro" id="IPR006132">
    <property type="entry name" value="Asp/Orn_carbamoyltranf_P-bd"/>
</dbReference>
<evidence type="ECO:0000259" key="8">
    <source>
        <dbReference type="Pfam" id="PF02729"/>
    </source>
</evidence>
<feature type="binding site" evidence="6">
    <location>
        <begin position="265"/>
        <end position="266"/>
    </location>
    <ligand>
        <name>carbamoyl phosphate</name>
        <dbReference type="ChEBI" id="CHEBI:58228"/>
    </ligand>
</feature>
<dbReference type="Pfam" id="PF02729">
    <property type="entry name" value="OTCace_N"/>
    <property type="match status" value="1"/>
</dbReference>
<dbReference type="Pfam" id="PF00185">
    <property type="entry name" value="OTCace"/>
    <property type="match status" value="1"/>
</dbReference>
<feature type="binding site" evidence="6">
    <location>
        <position position="161"/>
    </location>
    <ligand>
        <name>L-ornithine</name>
        <dbReference type="ChEBI" id="CHEBI:46911"/>
    </ligand>
</feature>
<feature type="binding site" evidence="6">
    <location>
        <position position="293"/>
    </location>
    <ligand>
        <name>carbamoyl phosphate</name>
        <dbReference type="ChEBI" id="CHEBI:58228"/>
    </ligand>
</feature>
<comment type="caution">
    <text evidence="9">The sequence shown here is derived from an EMBL/GenBank/DDBJ whole genome shotgun (WGS) entry which is preliminary data.</text>
</comment>
<feature type="binding site" evidence="6">
    <location>
        <position position="79"/>
    </location>
    <ligand>
        <name>carbamoyl phosphate</name>
        <dbReference type="ChEBI" id="CHEBI:58228"/>
    </ligand>
</feature>
<feature type="binding site" evidence="6">
    <location>
        <begin position="229"/>
        <end position="230"/>
    </location>
    <ligand>
        <name>L-ornithine</name>
        <dbReference type="ChEBI" id="CHEBI:46911"/>
    </ligand>
</feature>
<dbReference type="GO" id="GO:0005737">
    <property type="term" value="C:cytoplasm"/>
    <property type="evidence" value="ECO:0007669"/>
    <property type="project" value="UniProtKB-SubCell"/>
</dbReference>
<dbReference type="GO" id="GO:0019240">
    <property type="term" value="P:citrulline biosynthetic process"/>
    <property type="evidence" value="ECO:0007669"/>
    <property type="project" value="TreeGrafter"/>
</dbReference>
<keyword evidence="10" id="KW-1185">Reference proteome</keyword>
<dbReference type="Gene3D" id="3.40.50.1370">
    <property type="entry name" value="Aspartate/ornithine carbamoyltransferase"/>
    <property type="match status" value="2"/>
</dbReference>
<dbReference type="GO" id="GO:0042450">
    <property type="term" value="P:L-arginine biosynthetic process via ornithine"/>
    <property type="evidence" value="ECO:0007669"/>
    <property type="project" value="UniProtKB-UniRule"/>
</dbReference>
<feature type="binding site" evidence="6">
    <location>
        <position position="103"/>
    </location>
    <ligand>
        <name>carbamoyl phosphate</name>
        <dbReference type="ChEBI" id="CHEBI:58228"/>
    </ligand>
</feature>
<dbReference type="AlphaFoldDB" id="A0A1X4XUQ4"/>
<keyword evidence="6" id="KW-0963">Cytoplasm</keyword>
<dbReference type="InterPro" id="IPR002292">
    <property type="entry name" value="Orn/put_carbamltrans"/>
</dbReference>
<dbReference type="InterPro" id="IPR036901">
    <property type="entry name" value="Asp/Orn_carbamoylTrfase_sf"/>
</dbReference>
<evidence type="ECO:0000256" key="3">
    <source>
        <dbReference type="ARBA" id="ARBA00013007"/>
    </source>
</evidence>
<evidence type="ECO:0000256" key="6">
    <source>
        <dbReference type="HAMAP-Rule" id="MF_01109"/>
    </source>
</evidence>
<dbReference type="PRINTS" id="PR00100">
    <property type="entry name" value="AOTCASE"/>
</dbReference>
<evidence type="ECO:0000256" key="4">
    <source>
        <dbReference type="ARBA" id="ARBA00022679"/>
    </source>
</evidence>
<dbReference type="SUPFAM" id="SSF53671">
    <property type="entry name" value="Aspartate/ornithine carbamoyltransferase"/>
    <property type="match status" value="1"/>
</dbReference>
<comment type="subcellular location">
    <subcellularLocation>
        <location evidence="6">Cytoplasm</location>
    </subcellularLocation>
</comment>
<dbReference type="OrthoDB" id="9802587at2"/>
<evidence type="ECO:0000313" key="10">
    <source>
        <dbReference type="Proteomes" id="UP000194141"/>
    </source>
</evidence>
<evidence type="ECO:0000256" key="5">
    <source>
        <dbReference type="ARBA" id="ARBA00048772"/>
    </source>
</evidence>
<evidence type="ECO:0000256" key="2">
    <source>
        <dbReference type="ARBA" id="ARBA00007805"/>
    </source>
</evidence>
<dbReference type="STRING" id="1562698.DESAMIL20_815"/>
<dbReference type="NCBIfam" id="TIGR00658">
    <property type="entry name" value="orni_carb_tr"/>
    <property type="match status" value="1"/>
</dbReference>
<dbReference type="PRINTS" id="PR00102">
    <property type="entry name" value="OTCASE"/>
</dbReference>
<feature type="binding site" evidence="6">
    <location>
        <begin position="52"/>
        <end position="55"/>
    </location>
    <ligand>
        <name>carbamoyl phosphate</name>
        <dbReference type="ChEBI" id="CHEBI:58228"/>
    </ligand>
</feature>